<reference evidence="1" key="1">
    <citation type="journal article" date="2015" name="Nature">
        <title>Complex archaea that bridge the gap between prokaryotes and eukaryotes.</title>
        <authorList>
            <person name="Spang A."/>
            <person name="Saw J.H."/>
            <person name="Jorgensen S.L."/>
            <person name="Zaremba-Niedzwiedzka K."/>
            <person name="Martijn J."/>
            <person name="Lind A.E."/>
            <person name="van Eijk R."/>
            <person name="Schleper C."/>
            <person name="Guy L."/>
            <person name="Ettema T.J."/>
        </authorList>
    </citation>
    <scope>NUCLEOTIDE SEQUENCE</scope>
</reference>
<accession>A0A0F9GDM9</accession>
<name>A0A0F9GDM9_9ZZZZ</name>
<evidence type="ECO:0000313" key="1">
    <source>
        <dbReference type="EMBL" id="KKL96939.1"/>
    </source>
</evidence>
<organism evidence="1">
    <name type="scientific">marine sediment metagenome</name>
    <dbReference type="NCBI Taxonomy" id="412755"/>
    <lineage>
        <taxon>unclassified sequences</taxon>
        <taxon>metagenomes</taxon>
        <taxon>ecological metagenomes</taxon>
    </lineage>
</organism>
<gene>
    <name evidence="1" type="ORF">LCGC14_1839480</name>
</gene>
<comment type="caution">
    <text evidence="1">The sequence shown here is derived from an EMBL/GenBank/DDBJ whole genome shotgun (WGS) entry which is preliminary data.</text>
</comment>
<dbReference type="AlphaFoldDB" id="A0A0F9GDM9"/>
<sequence length="119" mass="13041">MNTIRQMLQAEIEATEQYAEEPRSWLLPAFTSFAEKVDARPEKTVEIPLVLLEAAADELGNYLEADGGCDHSVGICSCEITGIITALDHLLERHKEKPDPYNCGHCAPDEGELGEEPGS</sequence>
<dbReference type="EMBL" id="LAZR01018295">
    <property type="protein sequence ID" value="KKL96939.1"/>
    <property type="molecule type" value="Genomic_DNA"/>
</dbReference>
<proteinExistence type="predicted"/>
<protein>
    <submittedName>
        <fullName evidence="1">Uncharacterized protein</fullName>
    </submittedName>
</protein>